<name>A0A935CD34_9BACT</name>
<proteinExistence type="predicted"/>
<evidence type="ECO:0000256" key="2">
    <source>
        <dbReference type="ARBA" id="ARBA00022475"/>
    </source>
</evidence>
<accession>A0A935CD34</accession>
<dbReference type="AlphaFoldDB" id="A0A935CD34"/>
<protein>
    <submittedName>
        <fullName evidence="10">AAA family ATPase</fullName>
    </submittedName>
</protein>
<evidence type="ECO:0000256" key="5">
    <source>
        <dbReference type="ARBA" id="ARBA00023136"/>
    </source>
</evidence>
<dbReference type="Gene3D" id="3.40.50.300">
    <property type="entry name" value="P-loop containing nucleotide triphosphate hydrolases"/>
    <property type="match status" value="1"/>
</dbReference>
<keyword evidence="6" id="KW-0175">Coiled coil</keyword>
<dbReference type="InterPro" id="IPR003856">
    <property type="entry name" value="LPS_length_determ_N"/>
</dbReference>
<evidence type="ECO:0000259" key="9">
    <source>
        <dbReference type="Pfam" id="PF02706"/>
    </source>
</evidence>
<keyword evidence="2" id="KW-1003">Cell membrane</keyword>
<dbReference type="SUPFAM" id="SSF52540">
    <property type="entry name" value="P-loop containing nucleoside triphosphate hydrolases"/>
    <property type="match status" value="1"/>
</dbReference>
<comment type="caution">
    <text evidence="10">The sequence shown here is derived from an EMBL/GenBank/DDBJ whole genome shotgun (WGS) entry which is preliminary data.</text>
</comment>
<keyword evidence="5 7" id="KW-0472">Membrane</keyword>
<dbReference type="RefSeq" id="WP_201432214.1">
    <property type="nucleotide sequence ID" value="NZ_JAEQBW010000008.1"/>
</dbReference>
<evidence type="ECO:0000256" key="7">
    <source>
        <dbReference type="SAM" id="Phobius"/>
    </source>
</evidence>
<dbReference type="InterPro" id="IPR002586">
    <property type="entry name" value="CobQ/CobB/MinD/ParA_Nub-bd_dom"/>
</dbReference>
<feature type="transmembrane region" description="Helical" evidence="7">
    <location>
        <begin position="15"/>
        <end position="32"/>
    </location>
</feature>
<dbReference type="Proteomes" id="UP000611723">
    <property type="component" value="Unassembled WGS sequence"/>
</dbReference>
<keyword evidence="3 7" id="KW-0812">Transmembrane</keyword>
<keyword evidence="4 7" id="KW-1133">Transmembrane helix</keyword>
<comment type="subcellular location">
    <subcellularLocation>
        <location evidence="1">Cell membrane</location>
        <topology evidence="1">Multi-pass membrane protein</topology>
    </subcellularLocation>
</comment>
<evidence type="ECO:0000256" key="4">
    <source>
        <dbReference type="ARBA" id="ARBA00022989"/>
    </source>
</evidence>
<reference evidence="10" key="1">
    <citation type="submission" date="2021-01" db="EMBL/GenBank/DDBJ databases">
        <title>Marivirga aurantiaca sp. nov., isolated from intertidal surface sediments.</title>
        <authorList>
            <person name="Zhang M."/>
        </authorList>
    </citation>
    <scope>NUCLEOTIDE SEQUENCE</scope>
    <source>
        <strain evidence="10">S37H4</strain>
    </source>
</reference>
<dbReference type="EMBL" id="JAEQBW010000008">
    <property type="protein sequence ID" value="MBK6266533.1"/>
    <property type="molecule type" value="Genomic_DNA"/>
</dbReference>
<feature type="domain" description="CobQ/CobB/MinD/ParA nucleotide binding" evidence="8">
    <location>
        <begin position="545"/>
        <end position="737"/>
    </location>
</feature>
<dbReference type="Pfam" id="PF01656">
    <property type="entry name" value="CbiA"/>
    <property type="match status" value="1"/>
</dbReference>
<evidence type="ECO:0000256" key="1">
    <source>
        <dbReference type="ARBA" id="ARBA00004651"/>
    </source>
</evidence>
<evidence type="ECO:0000256" key="6">
    <source>
        <dbReference type="SAM" id="Coils"/>
    </source>
</evidence>
<keyword evidence="11" id="KW-1185">Reference proteome</keyword>
<dbReference type="PANTHER" id="PTHR32309">
    <property type="entry name" value="TYROSINE-PROTEIN KINASE"/>
    <property type="match status" value="1"/>
</dbReference>
<evidence type="ECO:0000313" key="10">
    <source>
        <dbReference type="EMBL" id="MBK6266533.1"/>
    </source>
</evidence>
<dbReference type="InterPro" id="IPR050445">
    <property type="entry name" value="Bact_polysacc_biosynth/exp"/>
</dbReference>
<dbReference type="InterPro" id="IPR027417">
    <property type="entry name" value="P-loop_NTPase"/>
</dbReference>
<organism evidence="10 11">
    <name type="scientific">Marivirga aurantiaca</name>
    <dbReference type="NCBI Taxonomy" id="2802615"/>
    <lineage>
        <taxon>Bacteria</taxon>
        <taxon>Pseudomonadati</taxon>
        <taxon>Bacteroidota</taxon>
        <taxon>Cytophagia</taxon>
        <taxon>Cytophagales</taxon>
        <taxon>Marivirgaceae</taxon>
        <taxon>Marivirga</taxon>
    </lineage>
</organism>
<evidence type="ECO:0000313" key="11">
    <source>
        <dbReference type="Proteomes" id="UP000611723"/>
    </source>
</evidence>
<evidence type="ECO:0000259" key="8">
    <source>
        <dbReference type="Pfam" id="PF01656"/>
    </source>
</evidence>
<dbReference type="PANTHER" id="PTHR32309:SF31">
    <property type="entry name" value="CAPSULAR EXOPOLYSACCHARIDE FAMILY"/>
    <property type="match status" value="1"/>
</dbReference>
<feature type="domain" description="Polysaccharide chain length determinant N-terminal" evidence="9">
    <location>
        <begin position="1"/>
        <end position="53"/>
    </location>
</feature>
<feature type="transmembrane region" description="Helical" evidence="7">
    <location>
        <begin position="453"/>
        <end position="474"/>
    </location>
</feature>
<dbReference type="Pfam" id="PF02706">
    <property type="entry name" value="Wzz"/>
    <property type="match status" value="1"/>
</dbReference>
<dbReference type="GO" id="GO:0005886">
    <property type="term" value="C:plasma membrane"/>
    <property type="evidence" value="ECO:0007669"/>
    <property type="project" value="UniProtKB-SubCell"/>
</dbReference>
<sequence>MDIIYLLRVLWRKKWIIILVPIVSIIAAFIFTQNLKPTYKASTQIATGFTTNEGVSITDEKFNLRGVDVKFSNLLTTMKSGTIINMVTYRMALNKLDSLNESEINELSKFTPQEIQQAKKLLKRKLAEQKTLSINDQHADLLRDILQSTDYTFGTFNSGFEINRVPNTDYIEVAFSSPNPQLSADAVNVYCEEFLRYYVSSKRESSSESVTFIKELVARKKEELDAKTEALQAFKANNNMVSSQPQGETKTSQVYDLEEQRDQINNTIYGLRLRIESLRNSLAERTGSGSKGVTSNQRIIDLKKKIDIMNDRFISSGTNDANLLDSLNLLRQQYRMELSMMEKGGNNIQATGMTTAQLNEAIKNAQIDMRVEESRLNRVNEKLASLRGNLSGYAKNEAILNTLERDVKVASDEYLSAVNKYNEAENKLLASSGTIRQVYRASPPASPEPSKRILIIALAGIATFGLTLFAIIVIEVADASIKTSDQYQRLVGLPLAGTLIKVDTRKLNFPALFSKKNENRDLELFKHFLRKIRFEVENSNAKTFLITSPKEGEGKTFITFALAYVLSLVKKKILIIDTNFKNNSLTKWLIVPKKNMKYLDQKSRGSGELKIFEREDEPEIKETKNTDSDFIVSTKYKNISIIGNSGGYESPEEIFHNKDFNKLIEGLAHNFDYILLEGPSLNEFSDSKELIKYVDKVIPVFSADSSIKQMDKDSIEFLQSLNGKLSGAILNMVNPKNLNV</sequence>
<gene>
    <name evidence="10" type="ORF">JKA74_15920</name>
</gene>
<feature type="coiled-coil region" evidence="6">
    <location>
        <begin position="362"/>
        <end position="427"/>
    </location>
</feature>
<evidence type="ECO:0000256" key="3">
    <source>
        <dbReference type="ARBA" id="ARBA00022692"/>
    </source>
</evidence>